<keyword evidence="1" id="KW-0732">Signal</keyword>
<proteinExistence type="predicted"/>
<reference evidence="3" key="2">
    <citation type="submission" date="2025-09" db="UniProtKB">
        <authorList>
            <consortium name="Ensembl"/>
        </authorList>
    </citation>
    <scope>IDENTIFICATION</scope>
</reference>
<name>A0A8C2VEV9_CHILA</name>
<dbReference type="Ensembl" id="ENSCLAT00000014033.1">
    <property type="protein sequence ID" value="ENSCLAP00000013877.1"/>
    <property type="gene ID" value="ENSCLAG00000009598.1"/>
</dbReference>
<dbReference type="Pfam" id="PF08434">
    <property type="entry name" value="CLCA"/>
    <property type="match status" value="1"/>
</dbReference>
<feature type="chain" id="PRO_5034133413" description="Calcium-activated chloride channel N-terminal domain-containing protein" evidence="1">
    <location>
        <begin position="22"/>
        <end position="333"/>
    </location>
</feature>
<evidence type="ECO:0000256" key="1">
    <source>
        <dbReference type="SAM" id="SignalP"/>
    </source>
</evidence>
<protein>
    <recommendedName>
        <fullName evidence="2">Calcium-activated chloride channel N-terminal domain-containing protein</fullName>
    </recommendedName>
</protein>
<reference evidence="3" key="1">
    <citation type="submission" date="2025-08" db="UniProtKB">
        <authorList>
            <consortium name="Ensembl"/>
        </authorList>
    </citation>
    <scope>IDENTIFICATION</scope>
</reference>
<dbReference type="AlphaFoldDB" id="A0A8C2VEV9"/>
<organism evidence="3 4">
    <name type="scientific">Chinchilla lanigera</name>
    <name type="common">Long-tailed chinchilla</name>
    <name type="synonym">Chinchilla villidera</name>
    <dbReference type="NCBI Taxonomy" id="34839"/>
    <lineage>
        <taxon>Eukaryota</taxon>
        <taxon>Metazoa</taxon>
        <taxon>Chordata</taxon>
        <taxon>Craniata</taxon>
        <taxon>Vertebrata</taxon>
        <taxon>Euteleostomi</taxon>
        <taxon>Mammalia</taxon>
        <taxon>Eutheria</taxon>
        <taxon>Euarchontoglires</taxon>
        <taxon>Glires</taxon>
        <taxon>Rodentia</taxon>
        <taxon>Hystricomorpha</taxon>
        <taxon>Chinchillidae</taxon>
        <taxon>Chinchilla</taxon>
    </lineage>
</organism>
<evidence type="ECO:0000313" key="4">
    <source>
        <dbReference type="Proteomes" id="UP000694398"/>
    </source>
</evidence>
<feature type="domain" description="Calcium-activated chloride channel N-terminal" evidence="2">
    <location>
        <begin position="24"/>
        <end position="289"/>
    </location>
</feature>
<dbReference type="GeneTree" id="ENSGT00940000157555"/>
<dbReference type="GO" id="GO:0005229">
    <property type="term" value="F:intracellularly calcium-gated chloride channel activity"/>
    <property type="evidence" value="ECO:0007669"/>
    <property type="project" value="TreeGrafter"/>
</dbReference>
<dbReference type="PANTHER" id="PTHR10579:SF42">
    <property type="entry name" value="CHLORIDE CHANNEL ACCESSORY 3B"/>
    <property type="match status" value="1"/>
</dbReference>
<accession>A0A8C2VEV9</accession>
<evidence type="ECO:0000259" key="2">
    <source>
        <dbReference type="Pfam" id="PF08434"/>
    </source>
</evidence>
<keyword evidence="4" id="KW-1185">Reference proteome</keyword>
<evidence type="ECO:0000313" key="3">
    <source>
        <dbReference type="Ensembl" id="ENSCLAP00000013877.1"/>
    </source>
</evidence>
<dbReference type="PANTHER" id="PTHR10579">
    <property type="entry name" value="CALCIUM-ACTIVATED CHLORIDE CHANNEL REGULATOR"/>
    <property type="match status" value="1"/>
</dbReference>
<dbReference type="OMA" id="FYATKQR"/>
<dbReference type="GO" id="GO:0005886">
    <property type="term" value="C:plasma membrane"/>
    <property type="evidence" value="ECO:0007669"/>
    <property type="project" value="TreeGrafter"/>
</dbReference>
<dbReference type="InterPro" id="IPR013642">
    <property type="entry name" value="CLCA_N"/>
</dbReference>
<sequence length="333" mass="38000">MMFSLKVILVLAWHLLPEVKTSMVKLNNNGYEGIVIAINPSVPEDEKLTQNIKEMLTEASTYLFYATKQRVYFKNVSILIPMTWKSKSEYLMPKQESYDQADVIVADPHPKYGNDPYTLQYGQCGEKGQYIHFTPSFLLTNNSSIYGPRGRVFVHEWAHLRWGVFDEYNVDRPFYFSRKNTIEATRCSTPITGMNVVFNECKGGSCITRPCRRDSQTGLYEAKCTFIPDKSQTARDSIMFMQNLDSVVEFCTAKTHNTEAPNLQNKMCNHRSTWDVISESPDFQNATPMAGTNLSLRPTFALLRSRQRVVCLVLDKSGSMAAVRQFLLTLLSI</sequence>
<dbReference type="InterPro" id="IPR051266">
    <property type="entry name" value="CLCR"/>
</dbReference>
<dbReference type="Proteomes" id="UP000694398">
    <property type="component" value="Unassembled WGS sequence"/>
</dbReference>
<feature type="signal peptide" evidence="1">
    <location>
        <begin position="1"/>
        <end position="21"/>
    </location>
</feature>